<evidence type="ECO:0000259" key="1">
    <source>
        <dbReference type="Pfam" id="PF08464"/>
    </source>
</evidence>
<protein>
    <submittedName>
        <fullName evidence="2">Uncharacterized protein AC5_4</fullName>
    </submittedName>
</protein>
<accession>B8QSD2</accession>
<evidence type="ECO:0000313" key="3">
    <source>
        <dbReference type="EMBL" id="ACF42170.1"/>
    </source>
</evidence>
<gene>
    <name evidence="2" type="primary">AC5_4</name>
</gene>
<reference evidence="2" key="1">
    <citation type="journal article" date="2008" name="Arch. Virol.">
        <title>Alternate hosts of African cassava mosaic virus and East African cassava mosaic Cameroon virus in Nigeria.</title>
        <authorList>
            <person name="Alabi O.J."/>
            <person name="Ogbe F.O."/>
            <person name="Bandyopadhyay R."/>
            <person name="Lava Kumar P."/>
            <person name="Dixon A.G."/>
            <person name="Hughes J."/>
            <person name="Naidu R.A."/>
        </authorList>
    </citation>
    <scope>NUCLEOTIDE SEQUENCE</scope>
    <source>
        <strain evidence="3">EACMCV-CM[NG:Iba:06]</strain>
        <strain evidence="2">EACMCV-CM[NG:Ll:06]</strain>
    </source>
</reference>
<organism evidence="2">
    <name type="scientific">East African cassava mosaic Cameroon virus</name>
    <dbReference type="NCBI Taxonomy" id="223262"/>
    <lineage>
        <taxon>Viruses</taxon>
        <taxon>Monodnaviria</taxon>
        <taxon>Shotokuvirae</taxon>
        <taxon>Cressdnaviricota</taxon>
        <taxon>Repensiviricetes</taxon>
        <taxon>Geplafuvirales</taxon>
        <taxon>Geminiviridae</taxon>
        <taxon>Begomovirus</taxon>
        <taxon>Begomovirus manihotiscameroonense</taxon>
    </lineage>
</organism>
<dbReference type="InterPro" id="IPR013671">
    <property type="entry name" value="Gemini_AC4/5_cons-dom"/>
</dbReference>
<name>B8QSD2_9GEMI</name>
<dbReference type="EMBL" id="EU685321">
    <property type="protein sequence ID" value="ACF42156.1"/>
    <property type="molecule type" value="Genomic_DNA"/>
</dbReference>
<sequence length="123" mass="13737">MVRMILLLDILIHPDLAQYIYGLDTKPLSDSVCQPRPTRNFTDTSDYTSMLNIISLFIRLNLTWAFTALRDVRASIHPVHLGLPIHGPVGPYFASGDADSRGNHTVRVWAVEVQPPPHLGYGC</sequence>
<dbReference type="Pfam" id="PF08464">
    <property type="entry name" value="Gemini_AC4_5_2"/>
    <property type="match status" value="1"/>
</dbReference>
<evidence type="ECO:0000313" key="2">
    <source>
        <dbReference type="EMBL" id="ACF42156.1"/>
    </source>
</evidence>
<feature type="domain" description="Geminivirus AC4/5 conserved" evidence="1">
    <location>
        <begin position="50"/>
        <end position="92"/>
    </location>
</feature>
<dbReference type="EMBL" id="EU685326">
    <property type="protein sequence ID" value="ACF42170.1"/>
    <property type="molecule type" value="Genomic_DNA"/>
</dbReference>
<proteinExistence type="predicted"/>